<evidence type="ECO:0000313" key="2">
    <source>
        <dbReference type="EMBL" id="WZO35341.1"/>
    </source>
</evidence>
<dbReference type="AlphaFoldDB" id="A0AAU6SEF2"/>
<gene>
    <name evidence="2" type="ORF">MRBLWS13_003040</name>
</gene>
<proteinExistence type="predicted"/>
<reference evidence="2" key="1">
    <citation type="submission" date="2024-04" db="EMBL/GenBank/DDBJ databases">
        <authorList>
            <person name="Roder T."/>
            <person name="Oberhansli S."/>
            <person name="Kreuzer M."/>
        </authorList>
    </citation>
    <scope>NUCLEOTIDE SEQUENCE</scope>
    <source>
        <strain evidence="2">LWS13-1.2</strain>
    </source>
</reference>
<organism evidence="2">
    <name type="scientific">Microbacterium sp. LWS13-1.2</name>
    <dbReference type="NCBI Taxonomy" id="3135264"/>
    <lineage>
        <taxon>Bacteria</taxon>
        <taxon>Bacillati</taxon>
        <taxon>Actinomycetota</taxon>
        <taxon>Actinomycetes</taxon>
        <taxon>Micrococcales</taxon>
        <taxon>Microbacteriaceae</taxon>
        <taxon>Microbacterium</taxon>
    </lineage>
</organism>
<protein>
    <submittedName>
        <fullName evidence="2">Uncharacterized protein</fullName>
    </submittedName>
</protein>
<dbReference type="EMBL" id="CP151632">
    <property type="protein sequence ID" value="WZO35341.1"/>
    <property type="molecule type" value="Genomic_DNA"/>
</dbReference>
<evidence type="ECO:0000256" key="1">
    <source>
        <dbReference type="SAM" id="MobiDB-lite"/>
    </source>
</evidence>
<feature type="region of interest" description="Disordered" evidence="1">
    <location>
        <begin position="1"/>
        <end position="20"/>
    </location>
</feature>
<dbReference type="RefSeq" id="WP_349426180.1">
    <property type="nucleotide sequence ID" value="NZ_CP151632.1"/>
</dbReference>
<sequence>MPRPNRELQPARPWREPPLDEAPAILPTVEILASTPSVAIAFVGARAYSNGLELQLEMHARRRDEDDKEWERIREAFFSRPGWLLSDAERVQALTIAVSVDGGADVMADALAHARGPVDAEPSGWSLSLTRLGGSGGPSSLQSAPGLWLWRLPPSQYLDLIIRWPALDITEGRAHVDISGIADLSRQSQQLWP</sequence>
<accession>A0AAU6SEF2</accession>
<name>A0AAU6SEF2_9MICO</name>